<gene>
    <name evidence="7" type="ORF">AB5I84_06925</name>
</gene>
<dbReference type="RefSeq" id="WP_369455130.1">
    <property type="nucleotide sequence ID" value="NZ_JBGCUO010000001.1"/>
</dbReference>
<keyword evidence="3" id="KW-0547">Nucleotide-binding</keyword>
<dbReference type="InterPro" id="IPR000873">
    <property type="entry name" value="AMP-dep_synth/lig_dom"/>
</dbReference>
<comment type="similarity">
    <text evidence="1">Belongs to the ATP-dependent AMP-binding enzyme family.</text>
</comment>
<comment type="caution">
    <text evidence="7">The sequence shown here is derived from an EMBL/GenBank/DDBJ whole genome shotgun (WGS) entry which is preliminary data.</text>
</comment>
<dbReference type="InterPro" id="IPR045851">
    <property type="entry name" value="AMP-bd_C_sf"/>
</dbReference>
<dbReference type="Proteomes" id="UP001562065">
    <property type="component" value="Unassembled WGS sequence"/>
</dbReference>
<evidence type="ECO:0000259" key="5">
    <source>
        <dbReference type="Pfam" id="PF00501"/>
    </source>
</evidence>
<feature type="domain" description="AMP-binding enzyme C-terminal" evidence="6">
    <location>
        <begin position="537"/>
        <end position="607"/>
    </location>
</feature>
<dbReference type="PANTHER" id="PTHR42921">
    <property type="entry name" value="ACETOACETYL-COA SYNTHETASE"/>
    <property type="match status" value="1"/>
</dbReference>
<dbReference type="InterPro" id="IPR005914">
    <property type="entry name" value="Acac_CoA_synth"/>
</dbReference>
<proteinExistence type="inferred from homology"/>
<keyword evidence="8" id="KW-1185">Reference proteome</keyword>
<dbReference type="SUPFAM" id="SSF56801">
    <property type="entry name" value="Acetyl-CoA synthetase-like"/>
    <property type="match status" value="1"/>
</dbReference>
<evidence type="ECO:0000256" key="3">
    <source>
        <dbReference type="ARBA" id="ARBA00022741"/>
    </source>
</evidence>
<dbReference type="Gene3D" id="3.40.50.12780">
    <property type="entry name" value="N-terminal domain of ligase-like"/>
    <property type="match status" value="1"/>
</dbReference>
<dbReference type="NCBIfam" id="TIGR01217">
    <property type="entry name" value="ac_ac_CoA_syn"/>
    <property type="match status" value="1"/>
</dbReference>
<dbReference type="InterPro" id="IPR020845">
    <property type="entry name" value="AMP-binding_CS"/>
</dbReference>
<dbReference type="InterPro" id="IPR042099">
    <property type="entry name" value="ANL_N_sf"/>
</dbReference>
<keyword evidence="2 7" id="KW-0436">Ligase</keyword>
<dbReference type="InterPro" id="IPR025110">
    <property type="entry name" value="AMP-bd_C"/>
</dbReference>
<dbReference type="EC" id="6.2.1.16" evidence="7"/>
<evidence type="ECO:0000259" key="6">
    <source>
        <dbReference type="Pfam" id="PF13193"/>
    </source>
</evidence>
<evidence type="ECO:0000256" key="1">
    <source>
        <dbReference type="ARBA" id="ARBA00006432"/>
    </source>
</evidence>
<reference evidence="7 8" key="1">
    <citation type="submission" date="2024-07" db="EMBL/GenBank/DDBJ databases">
        <authorList>
            <person name="Ren Q."/>
        </authorList>
    </citation>
    <scope>NUCLEOTIDE SEQUENCE [LARGE SCALE GENOMIC DNA]</scope>
    <source>
        <strain evidence="7 8">REN37</strain>
    </source>
</reference>
<organism evidence="7 8">
    <name type="scientific">Isoalcanivorax beigongshangi</name>
    <dbReference type="NCBI Taxonomy" id="3238810"/>
    <lineage>
        <taxon>Bacteria</taxon>
        <taxon>Pseudomonadati</taxon>
        <taxon>Pseudomonadota</taxon>
        <taxon>Gammaproteobacteria</taxon>
        <taxon>Oceanospirillales</taxon>
        <taxon>Alcanivoracaceae</taxon>
        <taxon>Isoalcanivorax</taxon>
    </lineage>
</organism>
<evidence type="ECO:0000313" key="7">
    <source>
        <dbReference type="EMBL" id="MEY1661881.1"/>
    </source>
</evidence>
<evidence type="ECO:0000256" key="2">
    <source>
        <dbReference type="ARBA" id="ARBA00022598"/>
    </source>
</evidence>
<dbReference type="GO" id="GO:0030729">
    <property type="term" value="F:acetoacetate-CoA ligase activity"/>
    <property type="evidence" value="ECO:0007669"/>
    <property type="project" value="UniProtKB-EC"/>
</dbReference>
<evidence type="ECO:0000256" key="4">
    <source>
        <dbReference type="ARBA" id="ARBA00022840"/>
    </source>
</evidence>
<dbReference type="Gene3D" id="3.30.300.30">
    <property type="match status" value="1"/>
</dbReference>
<dbReference type="PANTHER" id="PTHR42921:SF1">
    <property type="entry name" value="ACETOACETYL-COA SYNTHETASE"/>
    <property type="match status" value="1"/>
</dbReference>
<keyword evidence="4" id="KW-0067">ATP-binding</keyword>
<name>A0ABV4AGB4_9GAMM</name>
<sequence>MTELLWTPAAEAAANTLLGRFWDEARRRSGLPLADYRALHHWSVADSGAFWTQLWHSTGMVGDGALTPACEPAAHPIDSRWFPNLRLNYAENLLRHASERPDAVALVAVDEAGHRNSLTWAELQQRTGRVAAALAARGVSAGDRVAGWLPNGAEAVIAALATSWLGAVWSSCSPDFGPEAVLDRFGQIEPKLLLVAEGVQYNGKWLDLTPRLDKLATGLPGTELVVLRQDTAACPFHAWQHSETALPSYQRQQFDAPLYVMYSSGTTGKPKCIVHGVGGTLLQHAKEHWLHGDLHAEDRFFYYTTCGWMMWNWLVGGLQTGATVVLYDGNPAWPDSSRLFELLEAERITHFGTSAKFIQAVEKSGLVPQERFDLSTLRVLYSTGSPLLDASFDFVYRAISPTVQLSSISGGTDIISCFALGNPLLPVYRGELQCVGLGLDVAVVDEHGQALTDGKGELVCRNAFPSMPVGFWNDQDRSAYRKAYFSRFDGIWAHGDYAALHPHAGHDGITIHGRSDAVLNPGGVRIGTAEIYRQVETLPEIRESVVIGQEWDGDVRVVLFVVLQPGAQLDDALQQQLRQRIRQGASPRHVPAVILAVPEIPRTVSGKIVELAVRDVVHGRPVGNRSALANPDALEHFANRPELT</sequence>
<dbReference type="Pfam" id="PF00501">
    <property type="entry name" value="AMP-binding"/>
    <property type="match status" value="1"/>
</dbReference>
<dbReference type="NCBIfam" id="NF002937">
    <property type="entry name" value="PRK03584.1"/>
    <property type="match status" value="1"/>
</dbReference>
<accession>A0ABV4AGB4</accession>
<dbReference type="Pfam" id="PF13193">
    <property type="entry name" value="AMP-binding_C"/>
    <property type="match status" value="1"/>
</dbReference>
<feature type="domain" description="AMP-dependent synthetase/ligase" evidence="5">
    <location>
        <begin position="95"/>
        <end position="462"/>
    </location>
</feature>
<dbReference type="EMBL" id="JBGCUO010000001">
    <property type="protein sequence ID" value="MEY1661881.1"/>
    <property type="molecule type" value="Genomic_DNA"/>
</dbReference>
<evidence type="ECO:0000313" key="8">
    <source>
        <dbReference type="Proteomes" id="UP001562065"/>
    </source>
</evidence>
<dbReference type="PROSITE" id="PS00455">
    <property type="entry name" value="AMP_BINDING"/>
    <property type="match status" value="1"/>
</dbReference>
<protein>
    <submittedName>
        <fullName evidence="7">Acetoacetate--CoA ligase</fullName>
        <ecNumber evidence="7">6.2.1.16</ecNumber>
    </submittedName>
</protein>